<dbReference type="Pfam" id="PF00612">
    <property type="entry name" value="IQ"/>
    <property type="match status" value="2"/>
</dbReference>
<feature type="region of interest" description="Disordered" evidence="4">
    <location>
        <begin position="193"/>
        <end position="223"/>
    </location>
</feature>
<dbReference type="AlphaFoldDB" id="A0A6V7NUT7"/>
<evidence type="ECO:0000256" key="2">
    <source>
        <dbReference type="ARBA" id="ARBA00024341"/>
    </source>
</evidence>
<dbReference type="InterPro" id="IPR000048">
    <property type="entry name" value="IQ_motif_EF-hand-BS"/>
</dbReference>
<feature type="domain" description="DUF4005" evidence="5">
    <location>
        <begin position="338"/>
        <end position="382"/>
    </location>
</feature>
<evidence type="ECO:0000259" key="5">
    <source>
        <dbReference type="Pfam" id="PF13178"/>
    </source>
</evidence>
<gene>
    <name evidence="6" type="ORF">CB5_LOCUS5570</name>
</gene>
<feature type="compositionally biased region" description="Low complexity" evidence="4">
    <location>
        <begin position="193"/>
        <end position="204"/>
    </location>
</feature>
<reference evidence="6" key="1">
    <citation type="submission" date="2020-07" db="EMBL/GenBank/DDBJ databases">
        <authorList>
            <person name="Lin J."/>
        </authorList>
    </citation>
    <scope>NUCLEOTIDE SEQUENCE</scope>
</reference>
<feature type="compositionally biased region" description="Low complexity" evidence="4">
    <location>
        <begin position="400"/>
        <end position="409"/>
    </location>
</feature>
<feature type="region of interest" description="Disordered" evidence="4">
    <location>
        <begin position="334"/>
        <end position="356"/>
    </location>
</feature>
<feature type="region of interest" description="Disordered" evidence="4">
    <location>
        <begin position="382"/>
        <end position="409"/>
    </location>
</feature>
<proteinExistence type="inferred from homology"/>
<dbReference type="PROSITE" id="PS50096">
    <property type="entry name" value="IQ"/>
    <property type="match status" value="2"/>
</dbReference>
<accession>A0A6V7NUT7</accession>
<name>A0A6V7NUT7_ANACO</name>
<dbReference type="Pfam" id="PF13178">
    <property type="entry name" value="DUF4005"/>
    <property type="match status" value="1"/>
</dbReference>
<dbReference type="Gene3D" id="1.20.5.190">
    <property type="match status" value="1"/>
</dbReference>
<dbReference type="PANTHER" id="PTHR32295:SF33">
    <property type="entry name" value="PROTEIN IQ-DOMAIN 21"/>
    <property type="match status" value="1"/>
</dbReference>
<evidence type="ECO:0000256" key="4">
    <source>
        <dbReference type="SAM" id="MobiDB-lite"/>
    </source>
</evidence>
<dbReference type="GO" id="GO:0005516">
    <property type="term" value="F:calmodulin binding"/>
    <property type="evidence" value="ECO:0007669"/>
    <property type="project" value="UniProtKB-KW"/>
</dbReference>
<evidence type="ECO:0000256" key="3">
    <source>
        <dbReference type="ARBA" id="ARBA00024378"/>
    </source>
</evidence>
<evidence type="ECO:0000256" key="1">
    <source>
        <dbReference type="ARBA" id="ARBA00022860"/>
    </source>
</evidence>
<dbReference type="PANTHER" id="PTHR32295">
    <property type="entry name" value="IQ-DOMAIN 5-RELATED"/>
    <property type="match status" value="1"/>
</dbReference>
<feature type="compositionally biased region" description="Acidic residues" evidence="4">
    <location>
        <begin position="77"/>
        <end position="86"/>
    </location>
</feature>
<comment type="similarity">
    <text evidence="2">Belongs to the IQD family.</text>
</comment>
<evidence type="ECO:0000313" key="6">
    <source>
        <dbReference type="EMBL" id="CAD1822359.1"/>
    </source>
</evidence>
<protein>
    <recommendedName>
        <fullName evidence="5">DUF4005 domain-containing protein</fullName>
    </recommendedName>
</protein>
<feature type="region of interest" description="Disordered" evidence="4">
    <location>
        <begin position="32"/>
        <end position="86"/>
    </location>
</feature>
<sequence length="473" mass="51786">MGFVVIDLSLYGEKEVLGGSWFSTVKKVFKPASKDHNKRKGEEEEGNNNETVEIVSVEHSPAETSPDATNEVGGMTDGEEEEEEEETEHAMAVAAATAAAAEAAVAAAQAAAKVVRLAGYGRMPREEKAAVRIQSYYRGYLARRALRALRGLVRLQALVRGHQVRKQAQMTMRCMQALVRVQARVRARRLHHLISSSNSHHSNPNPKPASHRTNRDDTIATNITTNQFTRISMRRRTKSEWDGRNQSLEAVKADSRHKHDALVRRERALAYAYTCQMQQQWGWNWLERWMSTQQQWPDAAAAAAAAAAAVHAAAGNSYVITDELSEKTVEMDPAATGCRNSTSNPVRFDASRPPPPPVVPSYMAATESARAKARPNMQLRNRAGPGGPNNGFGCGGGGTDSSSSGGRTSATVSNAGFAGLRVHARRNAGTALTARAAVAAVATGRRRRFARRTRDLSMDEKFGWHTSQYYYEN</sequence>
<organism evidence="6">
    <name type="scientific">Ananas comosus var. bracteatus</name>
    <name type="common">red pineapple</name>
    <dbReference type="NCBI Taxonomy" id="296719"/>
    <lineage>
        <taxon>Eukaryota</taxon>
        <taxon>Viridiplantae</taxon>
        <taxon>Streptophyta</taxon>
        <taxon>Embryophyta</taxon>
        <taxon>Tracheophyta</taxon>
        <taxon>Spermatophyta</taxon>
        <taxon>Magnoliopsida</taxon>
        <taxon>Liliopsida</taxon>
        <taxon>Poales</taxon>
        <taxon>Bromeliaceae</taxon>
        <taxon>Bromelioideae</taxon>
        <taxon>Ananas</taxon>
    </lineage>
</organism>
<dbReference type="SMART" id="SM00015">
    <property type="entry name" value="IQ"/>
    <property type="match status" value="2"/>
</dbReference>
<dbReference type="InterPro" id="IPR025064">
    <property type="entry name" value="DUF4005"/>
</dbReference>
<comment type="subunit">
    <text evidence="3">Binds to multiple calmodulin (CaM) in the presence of Ca(2+) and CaM-like proteins.</text>
</comment>
<keyword evidence="1" id="KW-0112">Calmodulin-binding</keyword>
<dbReference type="EMBL" id="LR862142">
    <property type="protein sequence ID" value="CAD1822359.1"/>
    <property type="molecule type" value="Genomic_DNA"/>
</dbReference>
<feature type="compositionally biased region" description="Gly residues" evidence="4">
    <location>
        <begin position="384"/>
        <end position="399"/>
    </location>
</feature>